<accession>A0A5B9D560</accession>
<reference evidence="2 3" key="1">
    <citation type="journal article" date="2020" name="Nature">
        <title>Isolation of an archaeon at the prokaryote-eukaryote interface.</title>
        <authorList>
            <person name="Imachi H."/>
            <person name="Nobu M.K."/>
            <person name="Nakahara N."/>
            <person name="Morono Y."/>
            <person name="Ogawara M."/>
            <person name="Takaki Y."/>
            <person name="Takano Y."/>
            <person name="Uematsu K."/>
            <person name="Ikuta T."/>
            <person name="Ito M."/>
            <person name="Matsui Y."/>
            <person name="Miyazaki M."/>
            <person name="Murata K."/>
            <person name="Saito Y."/>
            <person name="Sakai S."/>
            <person name="Song C."/>
            <person name="Tasumi E."/>
            <person name="Yamanaka Y."/>
            <person name="Yamaguchi T."/>
            <person name="Kamagata Y."/>
            <person name="Tamaki H."/>
            <person name="Takai K."/>
        </authorList>
    </citation>
    <scope>NUCLEOTIDE SEQUENCE [LARGE SCALE GENOMIC DNA]</scope>
    <source>
        <strain evidence="2 3">MK-D1</strain>
    </source>
</reference>
<gene>
    <name evidence="2" type="ORF">DSAG12_00055</name>
</gene>
<feature type="region of interest" description="Disordered" evidence="1">
    <location>
        <begin position="64"/>
        <end position="88"/>
    </location>
</feature>
<dbReference type="RefSeq" id="WP_147661207.1">
    <property type="nucleotide sequence ID" value="NZ_CP042905.2"/>
</dbReference>
<dbReference type="KEGG" id="psyt:DSAG12_00055"/>
<dbReference type="EMBL" id="CP042905">
    <property type="protein sequence ID" value="QEE14244.1"/>
    <property type="molecule type" value="Genomic_DNA"/>
</dbReference>
<dbReference type="Proteomes" id="UP000321408">
    <property type="component" value="Chromosome"/>
</dbReference>
<dbReference type="GeneID" id="41328062"/>
<proteinExistence type="predicted"/>
<protein>
    <submittedName>
        <fullName evidence="2">Uncharacterized protein</fullName>
    </submittedName>
</protein>
<keyword evidence="3" id="KW-1185">Reference proteome</keyword>
<dbReference type="AlphaFoldDB" id="A0A5B9D560"/>
<evidence type="ECO:0000313" key="3">
    <source>
        <dbReference type="Proteomes" id="UP000321408"/>
    </source>
</evidence>
<organism evidence="2 3">
    <name type="scientific">Promethearchaeum syntrophicum</name>
    <dbReference type="NCBI Taxonomy" id="2594042"/>
    <lineage>
        <taxon>Archaea</taxon>
        <taxon>Promethearchaeati</taxon>
        <taxon>Promethearchaeota</taxon>
        <taxon>Promethearchaeia</taxon>
        <taxon>Promethearchaeales</taxon>
        <taxon>Promethearchaeaceae</taxon>
        <taxon>Promethearchaeum</taxon>
    </lineage>
</organism>
<evidence type="ECO:0000256" key="1">
    <source>
        <dbReference type="SAM" id="MobiDB-lite"/>
    </source>
</evidence>
<name>A0A5B9D560_9ARCH</name>
<reference evidence="2 3" key="2">
    <citation type="journal article" date="2024" name="Int. J. Syst. Evol. Microbiol.">
        <title>Promethearchaeum syntrophicum gen. nov., sp. nov., an anaerobic, obligately syntrophic archaeon, the first isolate of the lineage 'Asgard' archaea, and proposal of the new archaeal phylum Promethearchaeota phyl. nov. and kingdom Promethearchaeati regn. nov.</title>
        <authorList>
            <person name="Imachi H."/>
            <person name="Nobu M.K."/>
            <person name="Kato S."/>
            <person name="Takaki Y."/>
            <person name="Miyazaki M."/>
            <person name="Miyata M."/>
            <person name="Ogawara M."/>
            <person name="Saito Y."/>
            <person name="Sakai S."/>
            <person name="Tahara Y.O."/>
            <person name="Takano Y."/>
            <person name="Tasumi E."/>
            <person name="Uematsu K."/>
            <person name="Yoshimura T."/>
            <person name="Itoh T."/>
            <person name="Ohkuma M."/>
            <person name="Takai K."/>
        </authorList>
    </citation>
    <scope>NUCLEOTIDE SEQUENCE [LARGE SCALE GENOMIC DNA]</scope>
    <source>
        <strain evidence="2 3">MK-D1</strain>
    </source>
</reference>
<sequence length="177" mass="20538">MEFFGEEKAEYLKFFDFYKKKFKEEVGLVPSVFENDDFEVDLVVGEDSGKIYGTRVMQIIPYEREEGDEDADEGKVDVDEEEAEEEEEEIEMICYDFARTESPLTALEGEPYFDLNFKPKKKGKKKKKKTDDDISLPLKIQIYSRNEKDKVILTGAVMINSEDPEDITVLLENEELG</sequence>
<evidence type="ECO:0000313" key="2">
    <source>
        <dbReference type="EMBL" id="QEE14244.1"/>
    </source>
</evidence>
<feature type="compositionally biased region" description="Acidic residues" evidence="1">
    <location>
        <begin position="65"/>
        <end position="88"/>
    </location>
</feature>